<dbReference type="RefSeq" id="WP_029427088.1">
    <property type="nucleotide sequence ID" value="NZ_CP012801.1"/>
</dbReference>
<feature type="domain" description="Response regulatory" evidence="2">
    <location>
        <begin position="11"/>
        <end position="122"/>
    </location>
</feature>
<dbReference type="PROSITE" id="PS50110">
    <property type="entry name" value="RESPONSE_REGULATORY"/>
    <property type="match status" value="1"/>
</dbReference>
<organism evidence="4 5">
    <name type="scientific">Bacteroides cellulosilyticus</name>
    <dbReference type="NCBI Taxonomy" id="246787"/>
    <lineage>
        <taxon>Bacteria</taxon>
        <taxon>Pseudomonadati</taxon>
        <taxon>Bacteroidota</taxon>
        <taxon>Bacteroidia</taxon>
        <taxon>Bacteroidales</taxon>
        <taxon>Bacteroidaceae</taxon>
        <taxon>Bacteroides</taxon>
    </lineage>
</organism>
<evidence type="ECO:0000259" key="2">
    <source>
        <dbReference type="PROSITE" id="PS50110"/>
    </source>
</evidence>
<dbReference type="PANTHER" id="PTHR37299">
    <property type="entry name" value="TRANSCRIPTIONAL REGULATOR-RELATED"/>
    <property type="match status" value="1"/>
</dbReference>
<dbReference type="EMBL" id="CP012801">
    <property type="protein sequence ID" value="ALJ61387.1"/>
    <property type="molecule type" value="Genomic_DNA"/>
</dbReference>
<accession>A0A0N7IFX1</accession>
<dbReference type="GO" id="GO:0000156">
    <property type="term" value="F:phosphorelay response regulator activity"/>
    <property type="evidence" value="ECO:0007669"/>
    <property type="project" value="InterPro"/>
</dbReference>
<proteinExistence type="predicted"/>
<gene>
    <name evidence="4" type="primary">yehT_5</name>
    <name evidence="4" type="ORF">BcellWH2_04167</name>
</gene>
<dbReference type="PROSITE" id="PS50930">
    <property type="entry name" value="HTH_LYTTR"/>
    <property type="match status" value="1"/>
</dbReference>
<name>A0A0N7IFX1_9BACE</name>
<evidence type="ECO:0000256" key="1">
    <source>
        <dbReference type="PROSITE-ProRule" id="PRU00169"/>
    </source>
</evidence>
<dbReference type="SMART" id="SM00448">
    <property type="entry name" value="REC"/>
    <property type="match status" value="1"/>
</dbReference>
<dbReference type="SMART" id="SM00850">
    <property type="entry name" value="LytTR"/>
    <property type="match status" value="1"/>
</dbReference>
<dbReference type="PATRIC" id="fig|246787.4.peg.4310"/>
<dbReference type="KEGG" id="bcel:BcellWH2_04167"/>
<dbReference type="GO" id="GO:0003677">
    <property type="term" value="F:DNA binding"/>
    <property type="evidence" value="ECO:0007669"/>
    <property type="project" value="InterPro"/>
</dbReference>
<dbReference type="Gene3D" id="2.40.50.1020">
    <property type="entry name" value="LytTr DNA-binding domain"/>
    <property type="match status" value="1"/>
</dbReference>
<feature type="modified residue" description="4-aspartylphosphate" evidence="1">
    <location>
        <position position="62"/>
    </location>
</feature>
<keyword evidence="1" id="KW-0597">Phosphoprotein</keyword>
<reference evidence="4 5" key="1">
    <citation type="journal article" date="2015" name="Science">
        <title>Genetic determinants of in vivo fitness and diet responsiveness in multiple human gut Bacteroides.</title>
        <authorList>
            <person name="Wu M."/>
            <person name="McNulty N.P."/>
            <person name="Rodionov D.A."/>
            <person name="Khoroshkin M.S."/>
            <person name="Griffin N.W."/>
            <person name="Cheng J."/>
            <person name="Latreille P."/>
            <person name="Kerstetter R.A."/>
            <person name="Terrapon N."/>
            <person name="Henrissat B."/>
            <person name="Osterman A.L."/>
            <person name="Gordon J.I."/>
        </authorList>
    </citation>
    <scope>NUCLEOTIDE SEQUENCE [LARGE SCALE GENOMIC DNA]</scope>
    <source>
        <strain evidence="4 5">WH2</strain>
    </source>
</reference>
<dbReference type="Pfam" id="PF00072">
    <property type="entry name" value="Response_reg"/>
    <property type="match status" value="1"/>
</dbReference>
<dbReference type="Gene3D" id="3.40.50.2300">
    <property type="match status" value="1"/>
</dbReference>
<dbReference type="Pfam" id="PF04397">
    <property type="entry name" value="LytTR"/>
    <property type="match status" value="1"/>
</dbReference>
<dbReference type="InterPro" id="IPR046947">
    <property type="entry name" value="LytR-like"/>
</dbReference>
<dbReference type="AlphaFoldDB" id="A0A0N7IFX1"/>
<dbReference type="InterPro" id="IPR007492">
    <property type="entry name" value="LytTR_DNA-bd_dom"/>
</dbReference>
<sequence length="247" mass="28238">MKDSPEQQPLKCLIVDDEQIAIKGIANHISKLDFLTVNATCSSALEARGILENQSIDLMFLDINMPYLSGIDFLKSLDEAPLTILTTAYSEYALEGYQLNVVDYLLKPISFQRFFQAVTKAAHIFRTQLLLQNNGIEETTQEMYIRQGDAFTQISWKDILYVEGMQNYLKLHFKSKTLIIHQTMTSLEEILPQSAFFRIHKSFLVNLSHIDSIAKGRVFINGKELPVSALRREELLQTVVYKNLISK</sequence>
<dbReference type="Proteomes" id="UP000061809">
    <property type="component" value="Chromosome"/>
</dbReference>
<evidence type="ECO:0000313" key="4">
    <source>
        <dbReference type="EMBL" id="ALJ61387.1"/>
    </source>
</evidence>
<dbReference type="PANTHER" id="PTHR37299:SF1">
    <property type="entry name" value="STAGE 0 SPORULATION PROTEIN A HOMOLOG"/>
    <property type="match status" value="1"/>
</dbReference>
<dbReference type="InterPro" id="IPR011006">
    <property type="entry name" value="CheY-like_superfamily"/>
</dbReference>
<protein>
    <submittedName>
        <fullName evidence="4">Transcriptional regulatory protein YehT</fullName>
    </submittedName>
</protein>
<evidence type="ECO:0000259" key="3">
    <source>
        <dbReference type="PROSITE" id="PS50930"/>
    </source>
</evidence>
<dbReference type="SUPFAM" id="SSF52172">
    <property type="entry name" value="CheY-like"/>
    <property type="match status" value="1"/>
</dbReference>
<feature type="domain" description="HTH LytTR-type" evidence="3">
    <location>
        <begin position="143"/>
        <end position="247"/>
    </location>
</feature>
<evidence type="ECO:0000313" key="5">
    <source>
        <dbReference type="Proteomes" id="UP000061809"/>
    </source>
</evidence>
<dbReference type="InterPro" id="IPR001789">
    <property type="entry name" value="Sig_transdc_resp-reg_receiver"/>
</dbReference>